<keyword evidence="1" id="KW-1133">Transmembrane helix</keyword>
<gene>
    <name evidence="2" type="ORF">SAMN02745126_00420</name>
</gene>
<sequence length="60" mass="6400">MIPVIGTIAFGLAAAAFIRWGEPILGSLLVICAIVWVASALPLGPHGGLPRRRVRLLRLE</sequence>
<dbReference type="AlphaFoldDB" id="A0A1T4JSH9"/>
<feature type="transmembrane region" description="Helical" evidence="1">
    <location>
        <begin position="25"/>
        <end position="43"/>
    </location>
</feature>
<proteinExistence type="predicted"/>
<keyword evidence="1" id="KW-0472">Membrane</keyword>
<reference evidence="3" key="1">
    <citation type="submission" date="2017-02" db="EMBL/GenBank/DDBJ databases">
        <authorList>
            <person name="Varghese N."/>
            <person name="Submissions S."/>
        </authorList>
    </citation>
    <scope>NUCLEOTIDE SEQUENCE [LARGE SCALE GENOMIC DNA]</scope>
    <source>
        <strain evidence="3">ATCC 27094</strain>
    </source>
</reference>
<dbReference type="Proteomes" id="UP000190092">
    <property type="component" value="Unassembled WGS sequence"/>
</dbReference>
<keyword evidence="3" id="KW-1185">Reference proteome</keyword>
<evidence type="ECO:0000256" key="1">
    <source>
        <dbReference type="SAM" id="Phobius"/>
    </source>
</evidence>
<evidence type="ECO:0000313" key="2">
    <source>
        <dbReference type="EMBL" id="SJZ33160.1"/>
    </source>
</evidence>
<name>A0A1T4JSH9_9HYPH</name>
<accession>A0A1T4JSH9</accession>
<keyword evidence="1" id="KW-0812">Transmembrane</keyword>
<dbReference type="EMBL" id="FUWJ01000001">
    <property type="protein sequence ID" value="SJZ33160.1"/>
    <property type="molecule type" value="Genomic_DNA"/>
</dbReference>
<protein>
    <submittedName>
        <fullName evidence="2">Uncharacterized protein</fullName>
    </submittedName>
</protein>
<dbReference type="RefSeq" id="WP_085932160.1">
    <property type="nucleotide sequence ID" value="NZ_FUWJ01000001.1"/>
</dbReference>
<organism evidence="2 3">
    <name type="scientific">Enhydrobacter aerosaccus</name>
    <dbReference type="NCBI Taxonomy" id="225324"/>
    <lineage>
        <taxon>Bacteria</taxon>
        <taxon>Pseudomonadati</taxon>
        <taxon>Pseudomonadota</taxon>
        <taxon>Alphaproteobacteria</taxon>
        <taxon>Hyphomicrobiales</taxon>
        <taxon>Enhydrobacter</taxon>
    </lineage>
</organism>
<evidence type="ECO:0000313" key="3">
    <source>
        <dbReference type="Proteomes" id="UP000190092"/>
    </source>
</evidence>
<dbReference type="STRING" id="225324.SAMN02745126_00420"/>